<dbReference type="InterPro" id="IPR001466">
    <property type="entry name" value="Beta-lactam-related"/>
</dbReference>
<keyword evidence="1" id="KW-0812">Transmembrane</keyword>
<dbReference type="EMBL" id="BARS01021292">
    <property type="protein sequence ID" value="GAG01960.1"/>
    <property type="molecule type" value="Genomic_DNA"/>
</dbReference>
<accession>X0U8W9</accession>
<dbReference type="PANTHER" id="PTHR46825">
    <property type="entry name" value="D-ALANYL-D-ALANINE-CARBOXYPEPTIDASE/ENDOPEPTIDASE AMPH"/>
    <property type="match status" value="1"/>
</dbReference>
<proteinExistence type="predicted"/>
<feature type="non-terminal residue" evidence="3">
    <location>
        <position position="1"/>
    </location>
</feature>
<keyword evidence="1" id="KW-0472">Membrane</keyword>
<dbReference type="Gene3D" id="3.40.710.10">
    <property type="entry name" value="DD-peptidase/beta-lactamase superfamily"/>
    <property type="match status" value="1"/>
</dbReference>
<dbReference type="SUPFAM" id="SSF56601">
    <property type="entry name" value="beta-lactamase/transpeptidase-like"/>
    <property type="match status" value="1"/>
</dbReference>
<dbReference type="AlphaFoldDB" id="X0U8W9"/>
<feature type="transmembrane region" description="Helical" evidence="1">
    <location>
        <begin position="241"/>
        <end position="263"/>
    </location>
</feature>
<name>X0U8W9_9ZZZZ</name>
<evidence type="ECO:0000256" key="1">
    <source>
        <dbReference type="SAM" id="Phobius"/>
    </source>
</evidence>
<dbReference type="Pfam" id="PF00144">
    <property type="entry name" value="Beta-lactamase"/>
    <property type="match status" value="1"/>
</dbReference>
<reference evidence="3" key="1">
    <citation type="journal article" date="2014" name="Front. Microbiol.">
        <title>High frequency of phylogenetically diverse reductive dehalogenase-homologous genes in deep subseafloor sedimentary metagenomes.</title>
        <authorList>
            <person name="Kawai M."/>
            <person name="Futagami T."/>
            <person name="Toyoda A."/>
            <person name="Takaki Y."/>
            <person name="Nishi S."/>
            <person name="Hori S."/>
            <person name="Arai W."/>
            <person name="Tsubouchi T."/>
            <person name="Morono Y."/>
            <person name="Uchiyama I."/>
            <person name="Ito T."/>
            <person name="Fujiyama A."/>
            <person name="Inagaki F."/>
            <person name="Takami H."/>
        </authorList>
    </citation>
    <scope>NUCLEOTIDE SEQUENCE</scope>
    <source>
        <strain evidence="3">Expedition CK06-06</strain>
    </source>
</reference>
<protein>
    <recommendedName>
        <fullName evidence="2">Beta-lactamase-related domain-containing protein</fullName>
    </recommendedName>
</protein>
<evidence type="ECO:0000313" key="3">
    <source>
        <dbReference type="EMBL" id="GAG01960.1"/>
    </source>
</evidence>
<keyword evidence="1" id="KW-1133">Transmembrane helix</keyword>
<evidence type="ECO:0000259" key="2">
    <source>
        <dbReference type="Pfam" id="PF00144"/>
    </source>
</evidence>
<sequence length="272" mass="31521">EIFRYSGGRFGYLEEVIKNATGKSFGELFIERIIIPLDLKNTAPSLWTDSTFYPEITNKFSYTYKKLAKPYRLRQDYLISKSKYIMGFMVAGGLVTTVHDMAKFNIALDTNFFFDKLTNNRIYSPTISIDGKLLPYGLGWFVQDFCNLRLLWHYGWHPDAASSLIIKIPEKNISFMIFANTDMLSKPFSLHNGNVLNSPAALIFLKTFLPDEFRSMSIDKKEKELEEIVFKSAGEKPLINGFQFILLIFCQLFFITAIIFWPLRFIIIKLFP</sequence>
<gene>
    <name evidence="3" type="ORF">S01H1_34222</name>
</gene>
<comment type="caution">
    <text evidence="3">The sequence shown here is derived from an EMBL/GenBank/DDBJ whole genome shotgun (WGS) entry which is preliminary data.</text>
</comment>
<dbReference type="PANTHER" id="PTHR46825:SF9">
    <property type="entry name" value="BETA-LACTAMASE-RELATED DOMAIN-CONTAINING PROTEIN"/>
    <property type="match status" value="1"/>
</dbReference>
<feature type="non-terminal residue" evidence="3">
    <location>
        <position position="272"/>
    </location>
</feature>
<dbReference type="InterPro" id="IPR012338">
    <property type="entry name" value="Beta-lactam/transpept-like"/>
</dbReference>
<feature type="domain" description="Beta-lactamase-related" evidence="2">
    <location>
        <begin position="3"/>
        <end position="184"/>
    </location>
</feature>
<dbReference type="InterPro" id="IPR050491">
    <property type="entry name" value="AmpC-like"/>
</dbReference>
<organism evidence="3">
    <name type="scientific">marine sediment metagenome</name>
    <dbReference type="NCBI Taxonomy" id="412755"/>
    <lineage>
        <taxon>unclassified sequences</taxon>
        <taxon>metagenomes</taxon>
        <taxon>ecological metagenomes</taxon>
    </lineage>
</organism>